<dbReference type="InterPro" id="IPR009080">
    <property type="entry name" value="tRNAsynth_Ia_anticodon-bd"/>
</dbReference>
<keyword evidence="5 9" id="KW-0547">Nucleotide-binding</keyword>
<dbReference type="RefSeq" id="WP_161139579.1">
    <property type="nucleotide sequence ID" value="NZ_SPKJ01000011.1"/>
</dbReference>
<evidence type="ECO:0000259" key="10">
    <source>
        <dbReference type="Pfam" id="PF09334"/>
    </source>
</evidence>
<dbReference type="GO" id="GO:0004825">
    <property type="term" value="F:methionine-tRNA ligase activity"/>
    <property type="evidence" value="ECO:0007669"/>
    <property type="project" value="UniProtKB-UniRule"/>
</dbReference>
<dbReference type="InterPro" id="IPR014729">
    <property type="entry name" value="Rossmann-like_a/b/a_fold"/>
</dbReference>
<dbReference type="FunFam" id="2.170.220.10:FF:000002">
    <property type="entry name" value="Methionine--tRNA ligase"/>
    <property type="match status" value="1"/>
</dbReference>
<evidence type="ECO:0000256" key="1">
    <source>
        <dbReference type="ARBA" id="ARBA00003314"/>
    </source>
</evidence>
<dbReference type="PRINTS" id="PR01041">
    <property type="entry name" value="TRNASYNTHMET"/>
</dbReference>
<gene>
    <name evidence="9" type="primary">metG</name>
    <name evidence="12" type="ORF">E4O86_05845</name>
</gene>
<comment type="caution">
    <text evidence="12">The sequence shown here is derived from an EMBL/GenBank/DDBJ whole genome shotgun (WGS) entry which is preliminary data.</text>
</comment>
<keyword evidence="6 9" id="KW-0067">ATP-binding</keyword>
<evidence type="ECO:0000256" key="5">
    <source>
        <dbReference type="ARBA" id="ARBA00022741"/>
    </source>
</evidence>
<dbReference type="CDD" id="cd00814">
    <property type="entry name" value="MetRS_core"/>
    <property type="match status" value="1"/>
</dbReference>
<keyword evidence="7 9" id="KW-0648">Protein biosynthesis</keyword>
<feature type="domain" description="Methionyl-tRNA synthetase anticodon-binding" evidence="11">
    <location>
        <begin position="376"/>
        <end position="509"/>
    </location>
</feature>
<dbReference type="EC" id="6.1.1.10" evidence="9"/>
<evidence type="ECO:0000256" key="8">
    <source>
        <dbReference type="ARBA" id="ARBA00023146"/>
    </source>
</evidence>
<evidence type="ECO:0000256" key="3">
    <source>
        <dbReference type="ARBA" id="ARBA00022490"/>
    </source>
</evidence>
<comment type="catalytic activity">
    <reaction evidence="9">
        <text>tRNA(Met) + L-methionine + ATP = L-methionyl-tRNA(Met) + AMP + diphosphate</text>
        <dbReference type="Rhea" id="RHEA:13481"/>
        <dbReference type="Rhea" id="RHEA-COMP:9667"/>
        <dbReference type="Rhea" id="RHEA-COMP:9698"/>
        <dbReference type="ChEBI" id="CHEBI:30616"/>
        <dbReference type="ChEBI" id="CHEBI:33019"/>
        <dbReference type="ChEBI" id="CHEBI:57844"/>
        <dbReference type="ChEBI" id="CHEBI:78442"/>
        <dbReference type="ChEBI" id="CHEBI:78530"/>
        <dbReference type="ChEBI" id="CHEBI:456215"/>
        <dbReference type="EC" id="6.1.1.10"/>
    </reaction>
</comment>
<dbReference type="CDD" id="cd07957">
    <property type="entry name" value="Anticodon_Ia_Met"/>
    <property type="match status" value="1"/>
</dbReference>
<keyword evidence="13" id="KW-1185">Reference proteome</keyword>
<dbReference type="NCBIfam" id="TIGR00398">
    <property type="entry name" value="metG"/>
    <property type="match status" value="1"/>
</dbReference>
<dbReference type="GO" id="GO:0005524">
    <property type="term" value="F:ATP binding"/>
    <property type="evidence" value="ECO:0007669"/>
    <property type="project" value="UniProtKB-UniRule"/>
</dbReference>
<evidence type="ECO:0000313" key="13">
    <source>
        <dbReference type="Proteomes" id="UP000773614"/>
    </source>
</evidence>
<evidence type="ECO:0000259" key="11">
    <source>
        <dbReference type="Pfam" id="PF19303"/>
    </source>
</evidence>
<dbReference type="Gene3D" id="2.170.220.10">
    <property type="match status" value="1"/>
</dbReference>
<evidence type="ECO:0000256" key="6">
    <source>
        <dbReference type="ARBA" id="ARBA00022840"/>
    </source>
</evidence>
<feature type="short sequence motif" description="'HIGH' region" evidence="9">
    <location>
        <begin position="14"/>
        <end position="24"/>
    </location>
</feature>
<dbReference type="InterPro" id="IPR023457">
    <property type="entry name" value="Met-tRNA_synth_2"/>
</dbReference>
<accession>A0A964T2J0</accession>
<evidence type="ECO:0000256" key="4">
    <source>
        <dbReference type="ARBA" id="ARBA00022598"/>
    </source>
</evidence>
<dbReference type="SUPFAM" id="SSF47323">
    <property type="entry name" value="Anticodon-binding domain of a subclass of class I aminoacyl-tRNA synthetases"/>
    <property type="match status" value="1"/>
</dbReference>
<comment type="similarity">
    <text evidence="9">Belongs to the class-I aminoacyl-tRNA synthetase family. MetG type 2B subfamily.</text>
</comment>
<dbReference type="InterPro" id="IPR014758">
    <property type="entry name" value="Met-tRNA_synth"/>
</dbReference>
<dbReference type="AlphaFoldDB" id="A0A964T2J0"/>
<feature type="domain" description="Methionyl/Leucyl tRNA synthetase" evidence="10">
    <location>
        <begin position="7"/>
        <end position="138"/>
    </location>
</feature>
<dbReference type="HAMAP" id="MF_01228">
    <property type="entry name" value="Met_tRNA_synth_type2"/>
    <property type="match status" value="1"/>
</dbReference>
<dbReference type="Pfam" id="PF09334">
    <property type="entry name" value="tRNA-synt_1g"/>
    <property type="match status" value="2"/>
</dbReference>
<dbReference type="PROSITE" id="PS00178">
    <property type="entry name" value="AA_TRNA_LIGASE_I"/>
    <property type="match status" value="1"/>
</dbReference>
<dbReference type="Pfam" id="PF19303">
    <property type="entry name" value="Anticodon_3"/>
    <property type="match status" value="1"/>
</dbReference>
<comment type="subcellular location">
    <subcellularLocation>
        <location evidence="2 9">Cytoplasm</location>
    </subcellularLocation>
</comment>
<dbReference type="SUPFAM" id="SSF52374">
    <property type="entry name" value="Nucleotidylyl transferase"/>
    <property type="match status" value="1"/>
</dbReference>
<dbReference type="Gene3D" id="1.10.730.10">
    <property type="entry name" value="Isoleucyl-tRNA Synthetase, Domain 1"/>
    <property type="match status" value="1"/>
</dbReference>
<evidence type="ECO:0000313" key="12">
    <source>
        <dbReference type="EMBL" id="MYZ47233.1"/>
    </source>
</evidence>
<reference evidence="12" key="1">
    <citation type="submission" date="2019-03" db="EMBL/GenBank/DDBJ databases">
        <title>Afifella sp. nov., isolated from activated sludge.</title>
        <authorList>
            <person name="Li Q."/>
            <person name="Liu Y."/>
        </authorList>
    </citation>
    <scope>NUCLEOTIDE SEQUENCE</scope>
    <source>
        <strain evidence="12">L72</strain>
    </source>
</reference>
<dbReference type="InterPro" id="IPR033911">
    <property type="entry name" value="MetRS_core"/>
</dbReference>
<dbReference type="GO" id="GO:0006431">
    <property type="term" value="P:methionyl-tRNA aminoacylation"/>
    <property type="evidence" value="ECO:0007669"/>
    <property type="project" value="UniProtKB-UniRule"/>
</dbReference>
<evidence type="ECO:0000256" key="2">
    <source>
        <dbReference type="ARBA" id="ARBA00004496"/>
    </source>
</evidence>
<dbReference type="PANTHER" id="PTHR43326">
    <property type="entry name" value="METHIONYL-TRNA SYNTHETASE"/>
    <property type="match status" value="1"/>
</dbReference>
<keyword evidence="8 9" id="KW-0030">Aminoacyl-tRNA synthetase</keyword>
<dbReference type="PANTHER" id="PTHR43326:SF1">
    <property type="entry name" value="METHIONINE--TRNA LIGASE, MITOCHONDRIAL"/>
    <property type="match status" value="1"/>
</dbReference>
<protein>
    <recommendedName>
        <fullName evidence="9">Methionine--tRNA ligase</fullName>
        <ecNumber evidence="9">6.1.1.10</ecNumber>
    </recommendedName>
    <alternativeName>
        <fullName evidence="9">Methionyl-tRNA synthetase</fullName>
        <shortName evidence="9">MetRS</shortName>
    </alternativeName>
</protein>
<dbReference type="InterPro" id="IPR015413">
    <property type="entry name" value="Methionyl/Leucyl_tRNA_Synth"/>
</dbReference>
<dbReference type="NCBIfam" id="NF008900">
    <property type="entry name" value="PRK12267.1"/>
    <property type="match status" value="1"/>
</dbReference>
<name>A0A964T2J0_9HYPH</name>
<dbReference type="Gene3D" id="3.40.50.620">
    <property type="entry name" value="HUPs"/>
    <property type="match status" value="1"/>
</dbReference>
<dbReference type="Proteomes" id="UP000773614">
    <property type="component" value="Unassembled WGS sequence"/>
</dbReference>
<sequence>MPAKPTYYLTTPIFYPNGAPHIGHAYTALASDALARFQRLDGKDVFFLTGTDEHGLKMQQTAVKEGLTPRQLADRNSERFRELVAALGCTNDDFIRTTEERHYRACQEIWRRMEANGDIYLGKYAGWYSVRQEAFFDEGETIVGDDGVRREPLGSPVEWVEEESYFFRLSAYQERLLAHYEANPDFVGPRERRNEVASFVKAGLNDLSISRTTFDWGVPVPNDPRHVMYVWVDALTNYVTAAGFPDPEAPRWRYWPADLHVIGKDIVRFHAVYWPAFLMSAGLPLPKRVFAHGFLFNRGEKMSKSVGNVIDPFEMIARYGLDQVRYFFLREVSFGQDGSYNHDAIVGRINADLANDLGNLAQRSLTMIGRNCGAAVPTPGPFTAADEDLLASADALLEKCRAAVSEQALHAALAAIWQVVGDANRYFAGQEPWALRKSDPDRMATVLYVTAEILRTVAILAQPVLPAAAGKLLDLLAVGPDARGFASLGPAGRIAPGTALPEPQPIFPRYVEKDAGEGA</sequence>
<dbReference type="GO" id="GO:0005737">
    <property type="term" value="C:cytoplasm"/>
    <property type="evidence" value="ECO:0007669"/>
    <property type="project" value="UniProtKB-SubCell"/>
</dbReference>
<comment type="subunit">
    <text evidence="9">Monomer.</text>
</comment>
<feature type="domain" description="Methionyl/Leucyl tRNA synthetase" evidence="10">
    <location>
        <begin position="158"/>
        <end position="364"/>
    </location>
</feature>
<comment type="caution">
    <text evidence="9">Lacks conserved residue(s) required for the propagation of feature annotation.</text>
</comment>
<dbReference type="OrthoDB" id="9810191at2"/>
<comment type="function">
    <text evidence="1 9">Is required not only for elongation of protein synthesis but also for the initiation of all mRNA translation through initiator tRNA(fMet) aminoacylation.</text>
</comment>
<keyword evidence="3 9" id="KW-0963">Cytoplasm</keyword>
<proteinExistence type="inferred from homology"/>
<feature type="short sequence motif" description="'KMSKS' region" evidence="9">
    <location>
        <begin position="301"/>
        <end position="305"/>
    </location>
</feature>
<dbReference type="EMBL" id="SPKJ01000011">
    <property type="protein sequence ID" value="MYZ47233.1"/>
    <property type="molecule type" value="Genomic_DNA"/>
</dbReference>
<evidence type="ECO:0000256" key="7">
    <source>
        <dbReference type="ARBA" id="ARBA00022917"/>
    </source>
</evidence>
<dbReference type="InterPro" id="IPR001412">
    <property type="entry name" value="aa-tRNA-synth_I_CS"/>
</dbReference>
<dbReference type="InterPro" id="IPR041872">
    <property type="entry name" value="Anticodon_Met"/>
</dbReference>
<evidence type="ECO:0000256" key="9">
    <source>
        <dbReference type="HAMAP-Rule" id="MF_01228"/>
    </source>
</evidence>
<organism evidence="12 13">
    <name type="scientific">Propylenella binzhouense</name>
    <dbReference type="NCBI Taxonomy" id="2555902"/>
    <lineage>
        <taxon>Bacteria</taxon>
        <taxon>Pseudomonadati</taxon>
        <taxon>Pseudomonadota</taxon>
        <taxon>Alphaproteobacteria</taxon>
        <taxon>Hyphomicrobiales</taxon>
        <taxon>Propylenellaceae</taxon>
        <taxon>Propylenella</taxon>
    </lineage>
</organism>
<keyword evidence="4 9" id="KW-0436">Ligase</keyword>